<dbReference type="InterPro" id="IPR046791">
    <property type="entry name" value="Polycystin_dom"/>
</dbReference>
<dbReference type="Pfam" id="PF20519">
    <property type="entry name" value="Polycystin_dom"/>
    <property type="match status" value="1"/>
</dbReference>
<evidence type="ECO:0000256" key="2">
    <source>
        <dbReference type="ARBA" id="ARBA00007200"/>
    </source>
</evidence>
<feature type="compositionally biased region" description="Polar residues" evidence="6">
    <location>
        <begin position="49"/>
        <end position="65"/>
    </location>
</feature>
<feature type="transmembrane region" description="Helical" evidence="7">
    <location>
        <begin position="723"/>
        <end position="745"/>
    </location>
</feature>
<feature type="transmembrane region" description="Helical" evidence="7">
    <location>
        <begin position="566"/>
        <end position="585"/>
    </location>
</feature>
<feature type="transmembrane region" description="Helical" evidence="7">
    <location>
        <begin position="959"/>
        <end position="983"/>
    </location>
</feature>
<evidence type="ECO:0000256" key="4">
    <source>
        <dbReference type="ARBA" id="ARBA00022989"/>
    </source>
</evidence>
<name>A0AA36BC79_OCTVU</name>
<dbReference type="GO" id="GO:0016020">
    <property type="term" value="C:membrane"/>
    <property type="evidence" value="ECO:0007669"/>
    <property type="project" value="UniProtKB-SubCell"/>
</dbReference>
<comment type="similarity">
    <text evidence="2">Belongs to the polycystin family.</text>
</comment>
<dbReference type="PANTHER" id="PTHR10877">
    <property type="entry name" value="POLYCYSTIN FAMILY MEMBER"/>
    <property type="match status" value="1"/>
</dbReference>
<feature type="compositionally biased region" description="Polar residues" evidence="6">
    <location>
        <begin position="146"/>
        <end position="156"/>
    </location>
</feature>
<feature type="compositionally biased region" description="Low complexity" evidence="6">
    <location>
        <begin position="26"/>
        <end position="48"/>
    </location>
</feature>
<evidence type="ECO:0000256" key="1">
    <source>
        <dbReference type="ARBA" id="ARBA00004141"/>
    </source>
</evidence>
<accession>A0AA36BC79</accession>
<feature type="transmembrane region" description="Helical" evidence="7">
    <location>
        <begin position="995"/>
        <end position="1015"/>
    </location>
</feature>
<comment type="subcellular location">
    <subcellularLocation>
        <location evidence="1">Membrane</location>
        <topology evidence="1">Multi-pass membrane protein</topology>
    </subcellularLocation>
</comment>
<evidence type="ECO:0000313" key="9">
    <source>
        <dbReference type="EMBL" id="CAI9731770.1"/>
    </source>
</evidence>
<dbReference type="InterPro" id="IPR051223">
    <property type="entry name" value="Polycystin"/>
</dbReference>
<dbReference type="GO" id="GO:0005262">
    <property type="term" value="F:calcium channel activity"/>
    <property type="evidence" value="ECO:0007669"/>
    <property type="project" value="TreeGrafter"/>
</dbReference>
<feature type="region of interest" description="Disordered" evidence="6">
    <location>
        <begin position="26"/>
        <end position="156"/>
    </location>
</feature>
<evidence type="ECO:0000256" key="7">
    <source>
        <dbReference type="SAM" id="Phobius"/>
    </source>
</evidence>
<dbReference type="AlphaFoldDB" id="A0AA36BC79"/>
<evidence type="ECO:0000313" key="10">
    <source>
        <dbReference type="Proteomes" id="UP001162480"/>
    </source>
</evidence>
<evidence type="ECO:0000259" key="8">
    <source>
        <dbReference type="Pfam" id="PF20519"/>
    </source>
</evidence>
<organism evidence="9 10">
    <name type="scientific">Octopus vulgaris</name>
    <name type="common">Common octopus</name>
    <dbReference type="NCBI Taxonomy" id="6645"/>
    <lineage>
        <taxon>Eukaryota</taxon>
        <taxon>Metazoa</taxon>
        <taxon>Spiralia</taxon>
        <taxon>Lophotrochozoa</taxon>
        <taxon>Mollusca</taxon>
        <taxon>Cephalopoda</taxon>
        <taxon>Coleoidea</taxon>
        <taxon>Octopodiformes</taxon>
        <taxon>Octopoda</taxon>
        <taxon>Incirrata</taxon>
        <taxon>Octopodidae</taxon>
        <taxon>Octopus</taxon>
    </lineage>
</organism>
<evidence type="ECO:0000256" key="3">
    <source>
        <dbReference type="ARBA" id="ARBA00022692"/>
    </source>
</evidence>
<evidence type="ECO:0000256" key="6">
    <source>
        <dbReference type="SAM" id="MobiDB-lite"/>
    </source>
</evidence>
<dbReference type="PANTHER" id="PTHR10877:SF150">
    <property type="entry name" value="REJ DOMAIN-CONTAINING PROTEIN"/>
    <property type="match status" value="1"/>
</dbReference>
<evidence type="ECO:0000256" key="5">
    <source>
        <dbReference type="ARBA" id="ARBA00023136"/>
    </source>
</evidence>
<dbReference type="EMBL" id="OX597826">
    <property type="protein sequence ID" value="CAI9731770.1"/>
    <property type="molecule type" value="Genomic_DNA"/>
</dbReference>
<dbReference type="GO" id="GO:0050982">
    <property type="term" value="P:detection of mechanical stimulus"/>
    <property type="evidence" value="ECO:0007669"/>
    <property type="project" value="TreeGrafter"/>
</dbReference>
<feature type="domain" description="Polycystin" evidence="8">
    <location>
        <begin position="748"/>
        <end position="950"/>
    </location>
</feature>
<keyword evidence="3 7" id="KW-0812">Transmembrane</keyword>
<dbReference type="Proteomes" id="UP001162480">
    <property type="component" value="Chromosome 13"/>
</dbReference>
<protein>
    <recommendedName>
        <fullName evidence="8">Polycystin domain-containing protein</fullName>
    </recommendedName>
</protein>
<keyword evidence="10" id="KW-1185">Reference proteome</keyword>
<proteinExistence type="inferred from homology"/>
<reference evidence="9" key="1">
    <citation type="submission" date="2023-08" db="EMBL/GenBank/DDBJ databases">
        <authorList>
            <person name="Alioto T."/>
            <person name="Alioto T."/>
            <person name="Gomez Garrido J."/>
        </authorList>
    </citation>
    <scope>NUCLEOTIDE SEQUENCE</scope>
</reference>
<gene>
    <name evidence="9" type="ORF">OCTVUL_1B000886</name>
</gene>
<sequence length="1133" mass="127813">MYSTFNYTQIPTSLNITYQSSTIITTPATSNTPLTNSTTQTPVTNSTTQAPLTNSTTQTPVTNSATQTPVTDSTTQTPVTNSTTQTPVTNSTTQTPVTISTTQTPSMSPTTAAPTTTATSKPPLTDSTTQTSPYYSTTTTETTSTGLPSASPTTTVQVTTEAVSKQLQKEIESMSNKTNSSQFRDIAKRVTDTFKSITENETEKLSEAFNNMTAKLLEENHSEDEYIGFLTGLSEVNEALETKSPTLNLMPTMLKASTGIMKSKEPGSNFNITLKGVEFVVKKTEENDFDAFYLETKSGSLNIPKEIQETQPGSIITFVGYTDDVKFHGLEDALLSSSAVISIQTNDGEDIKIDDDDVKYKLSLKCEQVKLQKQSSFKPDKTSGKYPFKVKLNRIGLTLVEILKESSIEIWGKINEVPTKNNYHFYYSSLSGQQEPKKVINLQGIDVKQSEEKLHVTVTDQAEGSEICLVVSTGQATDGSIQKRSIPRNLQTKIVSFTPHVYDDGRKNKKPNNDIKTKALETNYNLVLESNLFGTFTSVIEIITPGKLDFDEIFFNLDEKILENPFILAVLLVIFIIYCVLAIFVRHLDKHDRVNWEFLPLVDNVAKDKYLYLLRVYTGIQSPRSFTATPYFLLKGKSGKTDIRILKDGVRKVVFTAMLLSFIFKSPATEEDKYAAALSSDRFKDLSQFPVVPKESLKICPMPNLASEDWQKKKEILQLDYKLFNMFQSLFFRCLYIVLLVILIANESKDGIESMWDWIEKYAVPGIFPLTDSNGKELKLYDQYFLPDKTNRRLGGIRLRQIRMVKVPCHMSKLVKMCIPNYSAEHEDTKDYLPGWKIGAKQKEDEKYITAAFKYTSEEKAGYSFTNYGVQGNYESAGYMIDINERHKKAKSLFKTLRSNTWIDERTRAVIIDISTYNANSGLFTSTKIMIERLSCGRMEPSIRSLSFKFHPFVDPLDYLVFLIIIIVGILCLITLVGVVIAIKKRRMQALREYHTLMNMATVISIVVIQIGFGLRIDALLQIQGKLVKNPERYLPMRMNSQITKKVFQKFDLLVCESISDFEEISWMLLTKYINCYLNMHLRKPGFESFQTKLHGAGDAMKLFQPVFTDMCQIGNQLEVKKINNGGASWTLW</sequence>
<keyword evidence="5 7" id="KW-0472">Membrane</keyword>
<feature type="compositionally biased region" description="Low complexity" evidence="6">
    <location>
        <begin position="66"/>
        <end position="145"/>
    </location>
</feature>
<keyword evidence="4 7" id="KW-1133">Transmembrane helix</keyword>